<name>A0A0W0FVJ9_MONRR</name>
<feature type="signal peptide" evidence="2">
    <location>
        <begin position="1"/>
        <end position="26"/>
    </location>
</feature>
<evidence type="ECO:0000256" key="1">
    <source>
        <dbReference type="SAM" id="MobiDB-lite"/>
    </source>
</evidence>
<comment type="caution">
    <text evidence="3">The sequence shown here is derived from an EMBL/GenBank/DDBJ whole genome shotgun (WGS) entry which is preliminary data.</text>
</comment>
<dbReference type="Proteomes" id="UP000054988">
    <property type="component" value="Unassembled WGS sequence"/>
</dbReference>
<proteinExistence type="predicted"/>
<evidence type="ECO:0000256" key="2">
    <source>
        <dbReference type="SAM" id="SignalP"/>
    </source>
</evidence>
<feature type="compositionally biased region" description="Polar residues" evidence="1">
    <location>
        <begin position="119"/>
        <end position="131"/>
    </location>
</feature>
<accession>A0A0W0FVJ9</accession>
<evidence type="ECO:0000313" key="4">
    <source>
        <dbReference type="Proteomes" id="UP000054988"/>
    </source>
</evidence>
<sequence length="173" mass="17197">MYSYLRLLAAAIFAITVSMTSHRVDALVLPAPAVIPRHGKADSQFPPTLSENMSGYSGPGGSASGGSITDSGGNSLVEVLSHNAGNGGEANSATGVGSPLKSAKLDRLDCDACEPSRHSPLSSTGATSISAYSGPGGHADGGSVHDVGHDWIPVLSQNAGSAGDADSLVGVLL</sequence>
<feature type="region of interest" description="Disordered" evidence="1">
    <location>
        <begin position="37"/>
        <end position="98"/>
    </location>
</feature>
<gene>
    <name evidence="3" type="ORF">WG66_7209</name>
</gene>
<feature type="region of interest" description="Disordered" evidence="1">
    <location>
        <begin position="114"/>
        <end position="141"/>
    </location>
</feature>
<dbReference type="AlphaFoldDB" id="A0A0W0FVJ9"/>
<organism evidence="3 4">
    <name type="scientific">Moniliophthora roreri</name>
    <name type="common">Frosty pod rot fungus</name>
    <name type="synonym">Monilia roreri</name>
    <dbReference type="NCBI Taxonomy" id="221103"/>
    <lineage>
        <taxon>Eukaryota</taxon>
        <taxon>Fungi</taxon>
        <taxon>Dikarya</taxon>
        <taxon>Basidiomycota</taxon>
        <taxon>Agaricomycotina</taxon>
        <taxon>Agaricomycetes</taxon>
        <taxon>Agaricomycetidae</taxon>
        <taxon>Agaricales</taxon>
        <taxon>Marasmiineae</taxon>
        <taxon>Marasmiaceae</taxon>
        <taxon>Moniliophthora</taxon>
    </lineage>
</organism>
<feature type="chain" id="PRO_5006902113" evidence="2">
    <location>
        <begin position="27"/>
        <end position="173"/>
    </location>
</feature>
<keyword evidence="2" id="KW-0732">Signal</keyword>
<evidence type="ECO:0000313" key="3">
    <source>
        <dbReference type="EMBL" id="KTB40222.1"/>
    </source>
</evidence>
<reference evidence="3 4" key="1">
    <citation type="submission" date="2015-12" db="EMBL/GenBank/DDBJ databases">
        <title>Draft genome sequence of Moniliophthora roreri, the causal agent of frosty pod rot of cacao.</title>
        <authorList>
            <person name="Aime M.C."/>
            <person name="Diaz-Valderrama J.R."/>
            <person name="Kijpornyongpan T."/>
            <person name="Phillips-Mora W."/>
        </authorList>
    </citation>
    <scope>NUCLEOTIDE SEQUENCE [LARGE SCALE GENOMIC DNA]</scope>
    <source>
        <strain evidence="3 4">MCA 2952</strain>
    </source>
</reference>
<dbReference type="EMBL" id="LATX01001597">
    <property type="protein sequence ID" value="KTB40222.1"/>
    <property type="molecule type" value="Genomic_DNA"/>
</dbReference>
<protein>
    <submittedName>
        <fullName evidence="3">Uncharacterized protein</fullName>
    </submittedName>
</protein>